<gene>
    <name evidence="3" type="ORF">ACFOEJ_14435</name>
</gene>
<comment type="caution">
    <text evidence="3">The sequence shown here is derived from an EMBL/GenBank/DDBJ whole genome shotgun (WGS) entry which is preliminary data.</text>
</comment>
<feature type="chain" id="PRO_5046870455" evidence="2">
    <location>
        <begin position="25"/>
        <end position="332"/>
    </location>
</feature>
<dbReference type="PROSITE" id="PS51257">
    <property type="entry name" value="PROKAR_LIPOPROTEIN"/>
    <property type="match status" value="1"/>
</dbReference>
<evidence type="ECO:0000256" key="1">
    <source>
        <dbReference type="ARBA" id="ARBA00006987"/>
    </source>
</evidence>
<reference evidence="4" key="1">
    <citation type="journal article" date="2019" name="Int. J. Syst. Evol. Microbiol.">
        <title>The Global Catalogue of Microorganisms (GCM) 10K type strain sequencing project: providing services to taxonomists for standard genome sequencing and annotation.</title>
        <authorList>
            <consortium name="The Broad Institute Genomics Platform"/>
            <consortium name="The Broad Institute Genome Sequencing Center for Infectious Disease"/>
            <person name="Wu L."/>
            <person name="Ma J."/>
        </authorList>
    </citation>
    <scope>NUCLEOTIDE SEQUENCE [LARGE SCALE GENOMIC DNA]</scope>
    <source>
        <strain evidence="4">CCM 320</strain>
    </source>
</reference>
<keyword evidence="2" id="KW-0732">Signal</keyword>
<dbReference type="CDD" id="cd07012">
    <property type="entry name" value="PBP2_Bug_TTT"/>
    <property type="match status" value="1"/>
</dbReference>
<dbReference type="PANTHER" id="PTHR42928">
    <property type="entry name" value="TRICARBOXYLATE-BINDING PROTEIN"/>
    <property type="match status" value="1"/>
</dbReference>
<comment type="similarity">
    <text evidence="1">Belongs to the UPF0065 (bug) family.</text>
</comment>
<evidence type="ECO:0000313" key="4">
    <source>
        <dbReference type="Proteomes" id="UP001595625"/>
    </source>
</evidence>
<proteinExistence type="inferred from homology"/>
<protein>
    <submittedName>
        <fullName evidence="3">Tripartite tricarboxylate transporter substrate binding protein</fullName>
    </submittedName>
</protein>
<name>A0ABV7KS02_PLAOK</name>
<dbReference type="RefSeq" id="WP_240633562.1">
    <property type="nucleotide sequence ID" value="NZ_JBHRUJ010000017.1"/>
</dbReference>
<dbReference type="InterPro" id="IPR042100">
    <property type="entry name" value="Bug_dom1"/>
</dbReference>
<dbReference type="PANTHER" id="PTHR42928:SF5">
    <property type="entry name" value="BLR1237 PROTEIN"/>
    <property type="match status" value="1"/>
</dbReference>
<dbReference type="Proteomes" id="UP001595625">
    <property type="component" value="Unassembled WGS sequence"/>
</dbReference>
<keyword evidence="4" id="KW-1185">Reference proteome</keyword>
<evidence type="ECO:0000313" key="3">
    <source>
        <dbReference type="EMBL" id="MFC3212282.1"/>
    </source>
</evidence>
<dbReference type="Pfam" id="PF03401">
    <property type="entry name" value="TctC"/>
    <property type="match status" value="1"/>
</dbReference>
<dbReference type="SUPFAM" id="SSF53850">
    <property type="entry name" value="Periplasmic binding protein-like II"/>
    <property type="match status" value="1"/>
</dbReference>
<organism evidence="3 4">
    <name type="scientific">Planomicrobium okeanokoites</name>
    <name type="common">Planococcus okeanokoites</name>
    <name type="synonym">Flavobacterium okeanokoites</name>
    <dbReference type="NCBI Taxonomy" id="244"/>
    <lineage>
        <taxon>Bacteria</taxon>
        <taxon>Bacillati</taxon>
        <taxon>Bacillota</taxon>
        <taxon>Bacilli</taxon>
        <taxon>Bacillales</taxon>
        <taxon>Caryophanaceae</taxon>
        <taxon>Planomicrobium</taxon>
    </lineage>
</organism>
<sequence length="332" mass="36157">MNIFKKSKMFKTATAAVAAGLLLAGCSSEGSSGSAETAEGYPNKQIQLMLPWGAGGDSDVIARTINKYLEEELDVKIVVTNMGGGGGTIGAQEFMKQNPDGYSMLAGHDSIAVSHLMGKADFSYDDFEPVSLMTTANQLIATNVANDWENMQDVVDELKENPESISFGASIGSTTHIVPLGIMDSQDVKFNIVAYEGTAQRTQALLGNHLDLGSTTIPAAKEYMKANQLKMLGIASEERNPALPDIPTLKEQGIDFVNATNRGYFFPKDTPQEIVDVMDEALKNVAENPEFIKEMEAMGVDVNYKDTEEYTNYLEDDVEHLEGMLTRQNIIE</sequence>
<dbReference type="Gene3D" id="3.40.190.10">
    <property type="entry name" value="Periplasmic binding protein-like II"/>
    <property type="match status" value="1"/>
</dbReference>
<dbReference type="InterPro" id="IPR005064">
    <property type="entry name" value="BUG"/>
</dbReference>
<dbReference type="PIRSF" id="PIRSF017082">
    <property type="entry name" value="YflP"/>
    <property type="match status" value="1"/>
</dbReference>
<accession>A0ABV7KS02</accession>
<feature type="signal peptide" evidence="2">
    <location>
        <begin position="1"/>
        <end position="24"/>
    </location>
</feature>
<dbReference type="Gene3D" id="3.40.190.150">
    <property type="entry name" value="Bordetella uptake gene, domain 1"/>
    <property type="match status" value="1"/>
</dbReference>
<dbReference type="EMBL" id="JBHRUJ010000017">
    <property type="protein sequence ID" value="MFC3212282.1"/>
    <property type="molecule type" value="Genomic_DNA"/>
</dbReference>
<evidence type="ECO:0000256" key="2">
    <source>
        <dbReference type="SAM" id="SignalP"/>
    </source>
</evidence>